<dbReference type="InterPro" id="IPR020084">
    <property type="entry name" value="NUDIX_hydrolase_CS"/>
</dbReference>
<feature type="domain" description="Nudix hydrolase" evidence="4">
    <location>
        <begin position="19"/>
        <end position="153"/>
    </location>
</feature>
<comment type="caution">
    <text evidence="5">The sequence shown here is derived from an EMBL/GenBank/DDBJ whole genome shotgun (WGS) entry which is preliminary data.</text>
</comment>
<comment type="similarity">
    <text evidence="3">Belongs to the Nudix hydrolase family.</text>
</comment>
<accession>A0A845EY65</accession>
<reference evidence="5 6" key="1">
    <citation type="submission" date="2019-11" db="EMBL/GenBank/DDBJ databases">
        <title>Genome sequences of 17 halophilic strains isolated from different environments.</title>
        <authorList>
            <person name="Furrow R.E."/>
        </authorList>
    </citation>
    <scope>NUCLEOTIDE SEQUENCE [LARGE SCALE GENOMIC DNA]</scope>
    <source>
        <strain evidence="5 6">22506_14_FS</strain>
    </source>
</reference>
<sequence>MPISNYYQELRNKINNDLIFIPSVAAIIRNNKNEILYQYPGDGDIWSLPAGAIEPSEAPAQAVVREVWEETGLTVKPQNLLGVFGGKNFRFTYANGDKVEYNVFVFECEILGGALNPIDGESVDLHFFSNEDKPKLALPYPEEIFYKTPSNNAYFQWQEDWLEI</sequence>
<dbReference type="CDD" id="cd04676">
    <property type="entry name" value="NUDIX_Hydrolase"/>
    <property type="match status" value="1"/>
</dbReference>
<dbReference type="SUPFAM" id="SSF55811">
    <property type="entry name" value="Nudix"/>
    <property type="match status" value="1"/>
</dbReference>
<dbReference type="PANTHER" id="PTHR43046:SF2">
    <property type="entry name" value="8-OXO-DGTP DIPHOSPHATASE-RELATED"/>
    <property type="match status" value="1"/>
</dbReference>
<dbReference type="EMBL" id="WMEY01000002">
    <property type="protein sequence ID" value="MYL63500.1"/>
    <property type="molecule type" value="Genomic_DNA"/>
</dbReference>
<dbReference type="PANTHER" id="PTHR43046">
    <property type="entry name" value="GDP-MANNOSE MANNOSYL HYDROLASE"/>
    <property type="match status" value="1"/>
</dbReference>
<dbReference type="Pfam" id="PF00293">
    <property type="entry name" value="NUDIX"/>
    <property type="match status" value="1"/>
</dbReference>
<dbReference type="PROSITE" id="PS00893">
    <property type="entry name" value="NUDIX_BOX"/>
    <property type="match status" value="1"/>
</dbReference>
<dbReference type="Proteomes" id="UP000447833">
    <property type="component" value="Unassembled WGS sequence"/>
</dbReference>
<evidence type="ECO:0000256" key="3">
    <source>
        <dbReference type="RuleBase" id="RU003476"/>
    </source>
</evidence>
<evidence type="ECO:0000313" key="5">
    <source>
        <dbReference type="EMBL" id="MYL63500.1"/>
    </source>
</evidence>
<dbReference type="PRINTS" id="PR00502">
    <property type="entry name" value="NUDIXFAMILY"/>
</dbReference>
<protein>
    <submittedName>
        <fullName evidence="5">NUDIX domain-containing protein</fullName>
    </submittedName>
</protein>
<evidence type="ECO:0000259" key="4">
    <source>
        <dbReference type="PROSITE" id="PS51462"/>
    </source>
</evidence>
<organism evidence="5 6">
    <name type="scientific">Guptibacillus hwajinpoensis</name>
    <dbReference type="NCBI Taxonomy" id="208199"/>
    <lineage>
        <taxon>Bacteria</taxon>
        <taxon>Bacillati</taxon>
        <taxon>Bacillota</taxon>
        <taxon>Bacilli</taxon>
        <taxon>Bacillales</taxon>
        <taxon>Guptibacillaceae</taxon>
        <taxon>Guptibacillus</taxon>
    </lineage>
</organism>
<gene>
    <name evidence="5" type="ORF">GLW07_09060</name>
</gene>
<dbReference type="GO" id="GO:0016787">
    <property type="term" value="F:hydrolase activity"/>
    <property type="evidence" value="ECO:0007669"/>
    <property type="project" value="UniProtKB-KW"/>
</dbReference>
<keyword evidence="2 3" id="KW-0378">Hydrolase</keyword>
<evidence type="ECO:0000256" key="1">
    <source>
        <dbReference type="ARBA" id="ARBA00001946"/>
    </source>
</evidence>
<dbReference type="PROSITE" id="PS51462">
    <property type="entry name" value="NUDIX"/>
    <property type="match status" value="1"/>
</dbReference>
<dbReference type="InterPro" id="IPR015797">
    <property type="entry name" value="NUDIX_hydrolase-like_dom_sf"/>
</dbReference>
<dbReference type="AlphaFoldDB" id="A0A845EY65"/>
<proteinExistence type="inferred from homology"/>
<evidence type="ECO:0000256" key="2">
    <source>
        <dbReference type="ARBA" id="ARBA00022801"/>
    </source>
</evidence>
<dbReference type="InterPro" id="IPR020476">
    <property type="entry name" value="Nudix_hydrolase"/>
</dbReference>
<dbReference type="Gene3D" id="3.90.79.10">
    <property type="entry name" value="Nucleoside Triphosphate Pyrophosphohydrolase"/>
    <property type="match status" value="1"/>
</dbReference>
<evidence type="ECO:0000313" key="6">
    <source>
        <dbReference type="Proteomes" id="UP000447833"/>
    </source>
</evidence>
<dbReference type="RefSeq" id="WP_160919092.1">
    <property type="nucleotide sequence ID" value="NZ_WMEY01000002.1"/>
</dbReference>
<name>A0A845EY65_9BACL</name>
<comment type="cofactor">
    <cofactor evidence="1">
        <name>Mg(2+)</name>
        <dbReference type="ChEBI" id="CHEBI:18420"/>
    </cofactor>
</comment>
<dbReference type="InterPro" id="IPR000086">
    <property type="entry name" value="NUDIX_hydrolase_dom"/>
</dbReference>